<dbReference type="Gene3D" id="3.30.760.10">
    <property type="entry name" value="RNA Cap, Translation Initiation Factor Eif4e"/>
    <property type="match status" value="1"/>
</dbReference>
<evidence type="ECO:0000256" key="6">
    <source>
        <dbReference type="RuleBase" id="RU004374"/>
    </source>
</evidence>
<comment type="caution">
    <text evidence="8">The sequence shown here is derived from an EMBL/GenBank/DDBJ whole genome shotgun (WGS) entry which is preliminary data.</text>
</comment>
<organism evidence="8 9">
    <name type="scientific">Thelohanellus kitauei</name>
    <name type="common">Myxosporean</name>
    <dbReference type="NCBI Taxonomy" id="669202"/>
    <lineage>
        <taxon>Eukaryota</taxon>
        <taxon>Metazoa</taxon>
        <taxon>Cnidaria</taxon>
        <taxon>Myxozoa</taxon>
        <taxon>Myxosporea</taxon>
        <taxon>Bivalvulida</taxon>
        <taxon>Platysporina</taxon>
        <taxon>Myxobolidae</taxon>
        <taxon>Thelohanellus</taxon>
    </lineage>
</organism>
<evidence type="ECO:0000313" key="8">
    <source>
        <dbReference type="EMBL" id="KII73433.1"/>
    </source>
</evidence>
<dbReference type="InterPro" id="IPR023398">
    <property type="entry name" value="TIF_eIF4e-like"/>
</dbReference>
<keyword evidence="7" id="KW-0472">Membrane</keyword>
<evidence type="ECO:0000256" key="3">
    <source>
        <dbReference type="ARBA" id="ARBA00022845"/>
    </source>
</evidence>
<dbReference type="OMA" id="CWLELRT"/>
<sequence length="133" mass="15868">MLKHASKSSETAPAPTRAVQHPLQNAWMFWYNKVNRSNAYEADLVKIHIVKTVEEFWAVFDMIKHPAELEFMAEVSLFKMGIDPKWEDPINHDGGRWVFEVENYYLDHEDVYLSLVFFISFFYHTFLRTFILF</sequence>
<dbReference type="InterPro" id="IPR001040">
    <property type="entry name" value="TIF_eIF_4E"/>
</dbReference>
<protein>
    <submittedName>
        <fullName evidence="8">Eukaryotic translation initiation factor 4E</fullName>
    </submittedName>
</protein>
<dbReference type="GO" id="GO:0006417">
    <property type="term" value="P:regulation of translation"/>
    <property type="evidence" value="ECO:0007669"/>
    <property type="project" value="UniProtKB-KW"/>
</dbReference>
<keyword evidence="4 6" id="KW-0694">RNA-binding</keyword>
<dbReference type="OrthoDB" id="590761at2759"/>
<dbReference type="EMBL" id="JWZT01000844">
    <property type="protein sequence ID" value="KII73433.1"/>
    <property type="molecule type" value="Genomic_DNA"/>
</dbReference>
<proteinExistence type="inferred from homology"/>
<dbReference type="Proteomes" id="UP000031668">
    <property type="component" value="Unassembled WGS sequence"/>
</dbReference>
<dbReference type="PANTHER" id="PTHR11960">
    <property type="entry name" value="EUKARYOTIC TRANSLATION INITIATION FACTOR 4E RELATED"/>
    <property type="match status" value="1"/>
</dbReference>
<gene>
    <name evidence="8" type="ORF">RF11_02155</name>
</gene>
<keyword evidence="7" id="KW-1133">Transmembrane helix</keyword>
<evidence type="ECO:0000256" key="7">
    <source>
        <dbReference type="SAM" id="Phobius"/>
    </source>
</evidence>
<keyword evidence="3" id="KW-0810">Translation regulation</keyword>
<evidence type="ECO:0000256" key="4">
    <source>
        <dbReference type="ARBA" id="ARBA00022884"/>
    </source>
</evidence>
<accession>A0A0C2JVI4</accession>
<evidence type="ECO:0000313" key="9">
    <source>
        <dbReference type="Proteomes" id="UP000031668"/>
    </source>
</evidence>
<dbReference type="PANTHER" id="PTHR11960:SF8">
    <property type="entry name" value="EUKARYOTIC TRANSLATION INITIATION FACTOR 4E1-RELATED"/>
    <property type="match status" value="1"/>
</dbReference>
<keyword evidence="7" id="KW-0812">Transmembrane</keyword>
<keyword evidence="5 6" id="KW-0648">Protein biosynthesis</keyword>
<name>A0A0C2JVI4_THEKT</name>
<dbReference type="Pfam" id="PF01652">
    <property type="entry name" value="IF4E"/>
    <property type="match status" value="1"/>
</dbReference>
<dbReference type="SUPFAM" id="SSF55418">
    <property type="entry name" value="eIF4e-like"/>
    <property type="match status" value="1"/>
</dbReference>
<evidence type="ECO:0000256" key="1">
    <source>
        <dbReference type="ARBA" id="ARBA00009860"/>
    </source>
</evidence>
<evidence type="ECO:0000256" key="5">
    <source>
        <dbReference type="ARBA" id="ARBA00022917"/>
    </source>
</evidence>
<dbReference type="AlphaFoldDB" id="A0A0C2JVI4"/>
<dbReference type="GO" id="GO:0003743">
    <property type="term" value="F:translation initiation factor activity"/>
    <property type="evidence" value="ECO:0007669"/>
    <property type="project" value="UniProtKB-KW"/>
</dbReference>
<reference evidence="8 9" key="1">
    <citation type="journal article" date="2014" name="Genome Biol. Evol.">
        <title>The genome of the myxosporean Thelohanellus kitauei shows adaptations to nutrient acquisition within its fish host.</title>
        <authorList>
            <person name="Yang Y."/>
            <person name="Xiong J."/>
            <person name="Zhou Z."/>
            <person name="Huo F."/>
            <person name="Miao W."/>
            <person name="Ran C."/>
            <person name="Liu Y."/>
            <person name="Zhang J."/>
            <person name="Feng J."/>
            <person name="Wang M."/>
            <person name="Wang M."/>
            <person name="Wang L."/>
            <person name="Yao B."/>
        </authorList>
    </citation>
    <scope>NUCLEOTIDE SEQUENCE [LARGE SCALE GENOMIC DNA]</scope>
    <source>
        <strain evidence="8">Wuqing</strain>
    </source>
</reference>
<feature type="transmembrane region" description="Helical" evidence="7">
    <location>
        <begin position="111"/>
        <end position="131"/>
    </location>
</feature>
<keyword evidence="9" id="KW-1185">Reference proteome</keyword>
<comment type="similarity">
    <text evidence="1 6">Belongs to the eukaryotic initiation factor 4E family.</text>
</comment>
<evidence type="ECO:0000256" key="2">
    <source>
        <dbReference type="ARBA" id="ARBA00022540"/>
    </source>
</evidence>
<dbReference type="GO" id="GO:0000340">
    <property type="term" value="F:RNA 7-methylguanosine cap binding"/>
    <property type="evidence" value="ECO:0007669"/>
    <property type="project" value="TreeGrafter"/>
</dbReference>
<dbReference type="GO" id="GO:0016281">
    <property type="term" value="C:eukaryotic translation initiation factor 4F complex"/>
    <property type="evidence" value="ECO:0007669"/>
    <property type="project" value="TreeGrafter"/>
</dbReference>
<keyword evidence="2 6" id="KW-0396">Initiation factor</keyword>